<dbReference type="AlphaFoldDB" id="A0AB34HU67"/>
<evidence type="ECO:0000313" key="13">
    <source>
        <dbReference type="Proteomes" id="UP001159641"/>
    </source>
</evidence>
<comment type="catalytic activity">
    <reaction evidence="9">
        <text>L-threonyl-[protein] + ATP = O-phospho-L-threonyl-[protein] + ADP + H(+)</text>
        <dbReference type="Rhea" id="RHEA:46608"/>
        <dbReference type="Rhea" id="RHEA-COMP:11060"/>
        <dbReference type="Rhea" id="RHEA-COMP:11605"/>
        <dbReference type="ChEBI" id="CHEBI:15378"/>
        <dbReference type="ChEBI" id="CHEBI:30013"/>
        <dbReference type="ChEBI" id="CHEBI:30616"/>
        <dbReference type="ChEBI" id="CHEBI:61977"/>
        <dbReference type="ChEBI" id="CHEBI:456216"/>
        <dbReference type="EC" id="2.7.11.1"/>
    </reaction>
</comment>
<proteinExistence type="predicted"/>
<evidence type="ECO:0000256" key="3">
    <source>
        <dbReference type="ARBA" id="ARBA00022527"/>
    </source>
</evidence>
<keyword evidence="7" id="KW-0067">ATP-binding</keyword>
<evidence type="ECO:0000256" key="7">
    <source>
        <dbReference type="ARBA" id="ARBA00022840"/>
    </source>
</evidence>
<feature type="region of interest" description="Disordered" evidence="11">
    <location>
        <begin position="1"/>
        <end position="36"/>
    </location>
</feature>
<dbReference type="InterPro" id="IPR051138">
    <property type="entry name" value="PIM_Ser/Thr_kinase"/>
</dbReference>
<dbReference type="GO" id="GO:0004674">
    <property type="term" value="F:protein serine/threonine kinase activity"/>
    <property type="evidence" value="ECO:0007669"/>
    <property type="project" value="UniProtKB-KW"/>
</dbReference>
<comment type="caution">
    <text evidence="12">The sequence shown here is derived from an EMBL/GenBank/DDBJ whole genome shotgun (WGS) entry which is preliminary data.</text>
</comment>
<evidence type="ECO:0000256" key="9">
    <source>
        <dbReference type="ARBA" id="ARBA00047899"/>
    </source>
</evidence>
<feature type="compositionally biased region" description="Low complexity" evidence="11">
    <location>
        <begin position="24"/>
        <end position="36"/>
    </location>
</feature>
<evidence type="ECO:0000256" key="4">
    <source>
        <dbReference type="ARBA" id="ARBA00022679"/>
    </source>
</evidence>
<comment type="cofactor">
    <cofactor evidence="1">
        <name>Mg(2+)</name>
        <dbReference type="ChEBI" id="CHEBI:18420"/>
    </cofactor>
</comment>
<keyword evidence="4" id="KW-0808">Transferase</keyword>
<comment type="catalytic activity">
    <reaction evidence="10">
        <text>L-seryl-[protein] + ATP = O-phospho-L-seryl-[protein] + ADP + H(+)</text>
        <dbReference type="Rhea" id="RHEA:17989"/>
        <dbReference type="Rhea" id="RHEA-COMP:9863"/>
        <dbReference type="Rhea" id="RHEA-COMP:11604"/>
        <dbReference type="ChEBI" id="CHEBI:15378"/>
        <dbReference type="ChEBI" id="CHEBI:29999"/>
        <dbReference type="ChEBI" id="CHEBI:30616"/>
        <dbReference type="ChEBI" id="CHEBI:83421"/>
        <dbReference type="ChEBI" id="CHEBI:456216"/>
        <dbReference type="EC" id="2.7.11.1"/>
    </reaction>
</comment>
<evidence type="ECO:0000256" key="5">
    <source>
        <dbReference type="ARBA" id="ARBA00022741"/>
    </source>
</evidence>
<evidence type="ECO:0000313" key="12">
    <source>
        <dbReference type="EMBL" id="KAJ8796361.1"/>
    </source>
</evidence>
<evidence type="ECO:0000256" key="2">
    <source>
        <dbReference type="ARBA" id="ARBA00012513"/>
    </source>
</evidence>
<sequence>MPSAFRATRSLSPSRRHSHRHNPSPRSCGSSSRPSPCADTPEVGMLFSKINLLAHLRVAPCHDLHGTKLAPGKEKEPLESQYQVGPLLRHMCGPWPTSTWKDRISDCGELPNGTRVSMEVVLLKKVSSGFPGVIRLLDWFKRPGSFVLILERPELAQDLFDLITESGALQEELARSSFWQVLEAP</sequence>
<keyword evidence="6" id="KW-0418">Kinase</keyword>
<dbReference type="PANTHER" id="PTHR22984:SF29">
    <property type="entry name" value="SERINE_THREONINE-PROTEIN KINASE PIM-1"/>
    <property type="match status" value="1"/>
</dbReference>
<dbReference type="EC" id="2.7.11.1" evidence="2"/>
<evidence type="ECO:0000256" key="8">
    <source>
        <dbReference type="ARBA" id="ARBA00022842"/>
    </source>
</evidence>
<evidence type="ECO:0000256" key="1">
    <source>
        <dbReference type="ARBA" id="ARBA00001946"/>
    </source>
</evidence>
<dbReference type="Proteomes" id="UP001159641">
    <property type="component" value="Unassembled WGS sequence"/>
</dbReference>
<evidence type="ECO:0000256" key="11">
    <source>
        <dbReference type="SAM" id="MobiDB-lite"/>
    </source>
</evidence>
<dbReference type="PANTHER" id="PTHR22984">
    <property type="entry name" value="SERINE/THREONINE-PROTEIN KINASE PIM"/>
    <property type="match status" value="1"/>
</dbReference>
<dbReference type="InterPro" id="IPR011009">
    <property type="entry name" value="Kinase-like_dom_sf"/>
</dbReference>
<reference evidence="12 13" key="1">
    <citation type="submission" date="2022-11" db="EMBL/GenBank/DDBJ databases">
        <title>Whole genome sequence of Eschrichtius robustus ER-17-0199.</title>
        <authorList>
            <person name="Bruniche-Olsen A."/>
            <person name="Black A.N."/>
            <person name="Fields C.J."/>
            <person name="Walden K."/>
            <person name="Dewoody J.A."/>
        </authorList>
    </citation>
    <scope>NUCLEOTIDE SEQUENCE [LARGE SCALE GENOMIC DNA]</scope>
    <source>
        <strain evidence="12">ER-17-0199</strain>
        <tissue evidence="12">Blubber</tissue>
    </source>
</reference>
<gene>
    <name evidence="12" type="ORF">J1605_017975</name>
</gene>
<evidence type="ECO:0000256" key="6">
    <source>
        <dbReference type="ARBA" id="ARBA00022777"/>
    </source>
</evidence>
<keyword evidence="13" id="KW-1185">Reference proteome</keyword>
<protein>
    <recommendedName>
        <fullName evidence="2">non-specific serine/threonine protein kinase</fullName>
        <ecNumber evidence="2">2.7.11.1</ecNumber>
    </recommendedName>
</protein>
<feature type="compositionally biased region" description="Basic residues" evidence="11">
    <location>
        <begin position="14"/>
        <end position="23"/>
    </location>
</feature>
<dbReference type="GO" id="GO:0005524">
    <property type="term" value="F:ATP binding"/>
    <property type="evidence" value="ECO:0007669"/>
    <property type="project" value="UniProtKB-KW"/>
</dbReference>
<organism evidence="12 13">
    <name type="scientific">Eschrichtius robustus</name>
    <name type="common">California gray whale</name>
    <name type="synonym">Eschrichtius gibbosus</name>
    <dbReference type="NCBI Taxonomy" id="9764"/>
    <lineage>
        <taxon>Eukaryota</taxon>
        <taxon>Metazoa</taxon>
        <taxon>Chordata</taxon>
        <taxon>Craniata</taxon>
        <taxon>Vertebrata</taxon>
        <taxon>Euteleostomi</taxon>
        <taxon>Mammalia</taxon>
        <taxon>Eutheria</taxon>
        <taxon>Laurasiatheria</taxon>
        <taxon>Artiodactyla</taxon>
        <taxon>Whippomorpha</taxon>
        <taxon>Cetacea</taxon>
        <taxon>Mysticeti</taxon>
        <taxon>Eschrichtiidae</taxon>
        <taxon>Eschrichtius</taxon>
    </lineage>
</organism>
<evidence type="ECO:0000256" key="10">
    <source>
        <dbReference type="ARBA" id="ARBA00048679"/>
    </source>
</evidence>
<keyword evidence="3" id="KW-0723">Serine/threonine-protein kinase</keyword>
<dbReference type="GO" id="GO:0005737">
    <property type="term" value="C:cytoplasm"/>
    <property type="evidence" value="ECO:0007669"/>
    <property type="project" value="TreeGrafter"/>
</dbReference>
<accession>A0AB34HU67</accession>
<dbReference type="EMBL" id="JAIQCJ010000425">
    <property type="protein sequence ID" value="KAJ8796361.1"/>
    <property type="molecule type" value="Genomic_DNA"/>
</dbReference>
<dbReference type="Gene3D" id="3.30.200.20">
    <property type="entry name" value="Phosphorylase Kinase, domain 1"/>
    <property type="match status" value="1"/>
</dbReference>
<name>A0AB34HU67_ESCRO</name>
<keyword evidence="5" id="KW-0547">Nucleotide-binding</keyword>
<keyword evidence="8" id="KW-0460">Magnesium</keyword>
<dbReference type="SUPFAM" id="SSF56112">
    <property type="entry name" value="Protein kinase-like (PK-like)"/>
    <property type="match status" value="1"/>
</dbReference>